<name>A0ABX2Z344_PAEPO</name>
<gene>
    <name evidence="1" type="ORF">A7312_17990</name>
</gene>
<evidence type="ECO:0000313" key="1">
    <source>
        <dbReference type="EMBL" id="ODA05538.1"/>
    </source>
</evidence>
<dbReference type="EMBL" id="LYND01000206">
    <property type="protein sequence ID" value="ODA05538.1"/>
    <property type="molecule type" value="Genomic_DNA"/>
</dbReference>
<evidence type="ECO:0000313" key="2">
    <source>
        <dbReference type="Proteomes" id="UP000094974"/>
    </source>
</evidence>
<organism evidence="1 2">
    <name type="scientific">Paenibacillus polymyxa</name>
    <name type="common">Bacillus polymyxa</name>
    <dbReference type="NCBI Taxonomy" id="1406"/>
    <lineage>
        <taxon>Bacteria</taxon>
        <taxon>Bacillati</taxon>
        <taxon>Bacillota</taxon>
        <taxon>Bacilli</taxon>
        <taxon>Bacillales</taxon>
        <taxon>Paenibacillaceae</taxon>
        <taxon>Paenibacillus</taxon>
    </lineage>
</organism>
<keyword evidence="2" id="KW-1185">Reference proteome</keyword>
<protein>
    <submittedName>
        <fullName evidence="1">Uncharacterized protein</fullName>
    </submittedName>
</protein>
<reference evidence="2" key="1">
    <citation type="submission" date="2016-05" db="EMBL/GenBank/DDBJ databases">
        <title>Whole genome shotgun sequencing of cultured foodborne pathogen.</title>
        <authorList>
            <person name="Zheng J."/>
            <person name="Timme R."/>
            <person name="Allard M."/>
            <person name="Strain E."/>
            <person name="Luo Y."/>
            <person name="Brown E."/>
        </authorList>
    </citation>
    <scope>NUCLEOTIDE SEQUENCE [LARGE SCALE GENOMIC DNA]</scope>
    <source>
        <strain evidence="2">CFSAN034343</strain>
    </source>
</reference>
<accession>A0ABX2Z344</accession>
<comment type="caution">
    <text evidence="1">The sequence shown here is derived from an EMBL/GenBank/DDBJ whole genome shotgun (WGS) entry which is preliminary data.</text>
</comment>
<sequence length="70" mass="7972">MSNALGNSGFNKLVCPSIAVEYGRQCQFRTDKYTNIYSFRINNIKNLSSYAVFMNFMIQDSLVPAIVGYF</sequence>
<dbReference type="Proteomes" id="UP000094974">
    <property type="component" value="Unassembled WGS sequence"/>
</dbReference>
<proteinExistence type="predicted"/>